<dbReference type="InterPro" id="IPR036322">
    <property type="entry name" value="WD40_repeat_dom_sf"/>
</dbReference>
<protein>
    <submittedName>
        <fullName evidence="10">Intraflagellar transport protein 140-like</fullName>
    </submittedName>
</protein>
<evidence type="ECO:0000256" key="6">
    <source>
        <dbReference type="ARBA" id="ARBA00023273"/>
    </source>
</evidence>
<reference evidence="10 11" key="1">
    <citation type="journal article" date="2017" name="Gigascience">
        <title>Draft genome of the honey bee ectoparasitic mite, Tropilaelaps mercedesae, is shaped by the parasitic life history.</title>
        <authorList>
            <person name="Dong X."/>
            <person name="Armstrong S.D."/>
            <person name="Xia D."/>
            <person name="Makepeace B.L."/>
            <person name="Darby A.C."/>
            <person name="Kadowaki T."/>
        </authorList>
    </citation>
    <scope>NUCLEOTIDE SEQUENCE [LARGE SCALE GENOMIC DNA]</scope>
    <source>
        <strain evidence="10">Wuxi-XJTLU</strain>
    </source>
</reference>
<dbReference type="SUPFAM" id="SSF50978">
    <property type="entry name" value="WD40 repeat-like"/>
    <property type="match status" value="2"/>
</dbReference>
<feature type="domain" description="IFT140 first beta-propeller" evidence="7">
    <location>
        <begin position="275"/>
        <end position="470"/>
    </location>
</feature>
<evidence type="ECO:0000259" key="7">
    <source>
        <dbReference type="Pfam" id="PF23383"/>
    </source>
</evidence>
<dbReference type="GO" id="GO:0035721">
    <property type="term" value="P:intraciliary retrograde transport"/>
    <property type="evidence" value="ECO:0007669"/>
    <property type="project" value="TreeGrafter"/>
</dbReference>
<dbReference type="InterPro" id="IPR001680">
    <property type="entry name" value="WD40_rpt"/>
</dbReference>
<dbReference type="Gene3D" id="2.130.10.10">
    <property type="entry name" value="YVTN repeat-like/Quinoprotein amine dehydrogenase"/>
    <property type="match status" value="2"/>
</dbReference>
<feature type="domain" description="IFT140 second beta-propeller" evidence="8">
    <location>
        <begin position="479"/>
        <end position="768"/>
    </location>
</feature>
<dbReference type="InterPro" id="IPR011990">
    <property type="entry name" value="TPR-like_helical_dom_sf"/>
</dbReference>
<dbReference type="GO" id="GO:0030991">
    <property type="term" value="C:intraciliary transport particle A"/>
    <property type="evidence" value="ECO:0007669"/>
    <property type="project" value="TreeGrafter"/>
</dbReference>
<keyword evidence="5" id="KW-0969">Cilium</keyword>
<keyword evidence="10" id="KW-0282">Flagellum</keyword>
<dbReference type="InterPro" id="IPR056155">
    <property type="entry name" value="Beta-prop_IFT140_2nd"/>
</dbReference>
<name>A0A1V9XP87_9ACAR</name>
<evidence type="ECO:0000256" key="4">
    <source>
        <dbReference type="ARBA" id="ARBA00022803"/>
    </source>
</evidence>
<dbReference type="InterPro" id="IPR056168">
    <property type="entry name" value="TPR_IF140/IFT172/WDR19"/>
</dbReference>
<dbReference type="PANTHER" id="PTHR15722">
    <property type="entry name" value="IFT140/172-RELATED"/>
    <property type="match status" value="1"/>
</dbReference>
<dbReference type="STRING" id="418985.A0A1V9XP87"/>
<comment type="subcellular location">
    <subcellularLocation>
        <location evidence="1">Cell projection</location>
        <location evidence="1">Cilium</location>
    </subcellularLocation>
</comment>
<comment type="caution">
    <text evidence="10">The sequence shown here is derived from an EMBL/GenBank/DDBJ whole genome shotgun (WGS) entry which is preliminary data.</text>
</comment>
<accession>A0A1V9XP87</accession>
<proteinExistence type="predicted"/>
<keyword evidence="6" id="KW-0966">Cell projection</keyword>
<evidence type="ECO:0000256" key="3">
    <source>
        <dbReference type="ARBA" id="ARBA00022737"/>
    </source>
</evidence>
<dbReference type="Proteomes" id="UP000192247">
    <property type="component" value="Unassembled WGS sequence"/>
</dbReference>
<dbReference type="SMART" id="SM00320">
    <property type="entry name" value="WD40"/>
    <property type="match status" value="5"/>
</dbReference>
<dbReference type="GO" id="GO:0036064">
    <property type="term" value="C:ciliary basal body"/>
    <property type="evidence" value="ECO:0007669"/>
    <property type="project" value="TreeGrafter"/>
</dbReference>
<dbReference type="Pfam" id="PF23385">
    <property type="entry name" value="Beta-prop_IFT140_2nd"/>
    <property type="match status" value="1"/>
</dbReference>
<organism evidence="10 11">
    <name type="scientific">Tropilaelaps mercedesae</name>
    <dbReference type="NCBI Taxonomy" id="418985"/>
    <lineage>
        <taxon>Eukaryota</taxon>
        <taxon>Metazoa</taxon>
        <taxon>Ecdysozoa</taxon>
        <taxon>Arthropoda</taxon>
        <taxon>Chelicerata</taxon>
        <taxon>Arachnida</taxon>
        <taxon>Acari</taxon>
        <taxon>Parasitiformes</taxon>
        <taxon>Mesostigmata</taxon>
        <taxon>Gamasina</taxon>
        <taxon>Dermanyssoidea</taxon>
        <taxon>Laelapidae</taxon>
        <taxon>Tropilaelaps</taxon>
    </lineage>
</organism>
<feature type="domain" description="IFT140 first beta-propeller" evidence="7">
    <location>
        <begin position="112"/>
        <end position="272"/>
    </location>
</feature>
<dbReference type="FunCoup" id="A0A1V9XP87">
    <property type="interactions" value="452"/>
</dbReference>
<feature type="domain" description="IF140/IFT172/WDR19 TPR" evidence="9">
    <location>
        <begin position="820"/>
        <end position="1072"/>
    </location>
</feature>
<keyword evidence="2" id="KW-0853">WD repeat</keyword>
<evidence type="ECO:0000259" key="8">
    <source>
        <dbReference type="Pfam" id="PF23385"/>
    </source>
</evidence>
<dbReference type="Pfam" id="PF23383">
    <property type="entry name" value="Beta-prop_IFT140_1st"/>
    <property type="match status" value="2"/>
</dbReference>
<gene>
    <name evidence="10" type="ORF">BIW11_08493</name>
</gene>
<evidence type="ECO:0000313" key="10">
    <source>
        <dbReference type="EMBL" id="OQR75330.1"/>
    </source>
</evidence>
<keyword evidence="3" id="KW-0677">Repeat</keyword>
<evidence type="ECO:0000313" key="11">
    <source>
        <dbReference type="Proteomes" id="UP000192247"/>
    </source>
</evidence>
<dbReference type="Gene3D" id="1.25.40.470">
    <property type="match status" value="1"/>
</dbReference>
<dbReference type="OrthoDB" id="6498317at2759"/>
<feature type="non-terminal residue" evidence="10">
    <location>
        <position position="1072"/>
    </location>
</feature>
<dbReference type="EMBL" id="MNPL01006528">
    <property type="protein sequence ID" value="OQR75330.1"/>
    <property type="molecule type" value="Genomic_DNA"/>
</dbReference>
<evidence type="ECO:0000259" key="9">
    <source>
        <dbReference type="Pfam" id="PF24762"/>
    </source>
</evidence>
<dbReference type="Pfam" id="PF24762">
    <property type="entry name" value="TPR_IF140-IFT172"/>
    <property type="match status" value="1"/>
</dbReference>
<evidence type="ECO:0000256" key="2">
    <source>
        <dbReference type="ARBA" id="ARBA00022574"/>
    </source>
</evidence>
<dbReference type="InParanoid" id="A0A1V9XP87"/>
<dbReference type="SUPFAM" id="SSF48452">
    <property type="entry name" value="TPR-like"/>
    <property type="match status" value="1"/>
</dbReference>
<keyword evidence="4" id="KW-0802">TPR repeat</keyword>
<evidence type="ECO:0000256" key="1">
    <source>
        <dbReference type="ARBA" id="ARBA00004138"/>
    </source>
</evidence>
<dbReference type="PANTHER" id="PTHR15722:SF7">
    <property type="entry name" value="INTRAFLAGELLAR TRANSPORT PROTEIN 140 HOMOLOG"/>
    <property type="match status" value="1"/>
</dbReference>
<evidence type="ECO:0000256" key="5">
    <source>
        <dbReference type="ARBA" id="ARBA00023069"/>
    </source>
</evidence>
<dbReference type="InterPro" id="IPR015943">
    <property type="entry name" value="WD40/YVTN_repeat-like_dom_sf"/>
</dbReference>
<keyword evidence="11" id="KW-1185">Reference proteome</keyword>
<sequence length="1072" mass="120079">MLGFNQESSLQYRIQPQKVTSILQQEWDMRLCGARFSAPIKDGVKPSRIDGNKQFCTVTCSRKGAALSRCGPVVEAAQVFTKFFISKRLRYLIAMAELSSRSTDIGLTMSGAVYLDVIVDYEDPEARTEVTPSDAVWHSRYPLLAIGYAKGQGGLVRVVEYSLESDNTRSLDDYEHESAQPHCLSWHPFERCLVVGWENGEVTIWTPISGTLPQAVQHKHAVSIIEWSACNPVRLVSADATGSCVGWQIQDNVAEQLFYHEIREALVDLAFLPNAKDFLVATESGMLFTITDTGQCHNLLRVDGNVIRLLYNSNNHTIVTVTDNLVVSQFRHTEQNSLEQASRVKLAGSGYCARIEWLVSGILVVAAGETNLRLVNLQNNDNASLHVSSEIGSEFFVALAIDAEGHRIAAGTTNGRIFIWNDPSTAEEAEERNANPYEVKVFGKIRTLGVCSGSGLISAVAQEVTVFREQKASLAYSSQLLALQTSARKAFIDLIQMSASVKLETEVPIRALFAGRDVVAVSNRKRLLFYELQHVTRTARFLGAMNTNSTLVSLHDQNAFVIQDNQVQVRSFQGVLKQTIVGQQDEGEIVSMDVAGFFLAVGSIKGFIRMWDIGSRKEITSHAGPKSLLIPEKSKLHSVKCNASGTKISATIVSIKEGRMLPLLYVWDIEEDDVACLDFSKPSKVGDRNKMYTDMTGRIPVNHLWDAENPRLLAVECHLEDSDMGSPDAVIAMVFVTAEFGFVVQDTVPFDRTRFSLIGVHVPYFYLASSCGPTDSAATEKLAYAKHTYRQSMRDFVGVESCDRETREAILKLSFFLTIGNMDEAFSAVRSIKNESVWENMARMCVKNKRLDVAPVCLGKMEKASAAMALRQVQTKHPEDIDLHVAILAIYLGMIDEAKDLLEKNGNNRMLIKLLCDSNRWEEAVDLAERKSRINLRNTYYRYAKHLEELGKIQEAIQYYEKSNTHLQQVPRMLVEKDVHALENYISKRKDPQFFTWWAQYLESQGDTEEALRYYEMAKDYVSLVRINCFFNNVDTAMEIANDVGDRAACFHLARNLESLDKASDAVHFFSK</sequence>
<dbReference type="GO" id="GO:0005930">
    <property type="term" value="C:axoneme"/>
    <property type="evidence" value="ECO:0007669"/>
    <property type="project" value="TreeGrafter"/>
</dbReference>
<dbReference type="InterPro" id="IPR056154">
    <property type="entry name" value="Beta-prop_IFT140_1st"/>
</dbReference>
<dbReference type="AlphaFoldDB" id="A0A1V9XP87"/>